<evidence type="ECO:0000256" key="3">
    <source>
        <dbReference type="ARBA" id="ARBA00022448"/>
    </source>
</evidence>
<dbReference type="GO" id="GO:0015562">
    <property type="term" value="F:efflux transmembrane transporter activity"/>
    <property type="evidence" value="ECO:0007669"/>
    <property type="project" value="TreeGrafter"/>
</dbReference>
<evidence type="ECO:0000256" key="1">
    <source>
        <dbReference type="ARBA" id="ARBA00004236"/>
    </source>
</evidence>
<dbReference type="SUPFAM" id="SSF111369">
    <property type="entry name" value="HlyD-like secretion proteins"/>
    <property type="match status" value="1"/>
</dbReference>
<dbReference type="PANTHER" id="PTHR30469:SF12">
    <property type="entry name" value="MULTIDRUG RESISTANCE PROTEIN MDTA"/>
    <property type="match status" value="1"/>
</dbReference>
<feature type="region of interest" description="Disordered" evidence="7">
    <location>
        <begin position="350"/>
        <end position="402"/>
    </location>
</feature>
<dbReference type="EMBL" id="BMJQ01000007">
    <property type="protein sequence ID" value="GGF21377.1"/>
    <property type="molecule type" value="Genomic_DNA"/>
</dbReference>
<dbReference type="Gene3D" id="2.40.420.20">
    <property type="match status" value="1"/>
</dbReference>
<sequence length="402" mass="41911">MAGGRPGVREQMAQRGMSGASDEPIPVLIGAVAEGDVPIYLSGLGTVQAYNTVQVRSRVDGALTKVLFREGQDVKAGDVLAVVDPRPYDANYKQSLATKAKDEALLANAKRDLVRDQGLIGKQFVSVQTLETQQALVDQYTAQVASDQATIDYNKTELDYTNIASPIDGRTGIRNVDVGNIVHAADTTALVTITQIHPISVIFTLPADNLPSVTKGLGAGSLPVIAYGRDNVTALANGTLDLVDNQIDQTTGMVKLKATFPNEDGALWPGQFVNTSVLVATRHQGLTVPATVVQHGPKGDYVWVVKPDKTVEMRDVVVAQTQGNRALIDKGLAAGESVVVDGQYRLQAGSKIAPQAPDGSSSTGSSSTGSGSTGATPAAEGAKGPHHGDKGDKPDKSGANPA</sequence>
<dbReference type="Pfam" id="PF25876">
    <property type="entry name" value="HH_MFP_RND"/>
    <property type="match status" value="1"/>
</dbReference>
<feature type="compositionally biased region" description="Low complexity" evidence="7">
    <location>
        <begin position="359"/>
        <end position="374"/>
    </location>
</feature>
<dbReference type="FunFam" id="2.40.420.20:FF:000001">
    <property type="entry name" value="Efflux RND transporter periplasmic adaptor subunit"/>
    <property type="match status" value="1"/>
</dbReference>
<accession>A0A8J2YVE9</accession>
<dbReference type="AlphaFoldDB" id="A0A8J2YVE9"/>
<keyword evidence="13" id="KW-1185">Reference proteome</keyword>
<dbReference type="PANTHER" id="PTHR30469">
    <property type="entry name" value="MULTIDRUG RESISTANCE PROTEIN MDTA"/>
    <property type="match status" value="1"/>
</dbReference>
<dbReference type="Gene3D" id="1.10.287.470">
    <property type="entry name" value="Helix hairpin bin"/>
    <property type="match status" value="1"/>
</dbReference>
<dbReference type="InterPro" id="IPR058625">
    <property type="entry name" value="MdtA-like_BSH"/>
</dbReference>
<dbReference type="RefSeq" id="WP_189046984.1">
    <property type="nucleotide sequence ID" value="NZ_BMJQ01000007.1"/>
</dbReference>
<dbReference type="Proteomes" id="UP000646365">
    <property type="component" value="Unassembled WGS sequence"/>
</dbReference>
<feature type="domain" description="Multidrug resistance protein MdtA-like beta-barrel" evidence="10">
    <location>
        <begin position="198"/>
        <end position="280"/>
    </location>
</feature>
<evidence type="ECO:0000256" key="5">
    <source>
        <dbReference type="ARBA" id="ARBA00022519"/>
    </source>
</evidence>
<dbReference type="Pfam" id="PF25967">
    <property type="entry name" value="RND-MFP_C"/>
    <property type="match status" value="1"/>
</dbReference>
<evidence type="ECO:0000259" key="8">
    <source>
        <dbReference type="Pfam" id="PF25876"/>
    </source>
</evidence>
<dbReference type="Pfam" id="PF25917">
    <property type="entry name" value="BSH_RND"/>
    <property type="match status" value="1"/>
</dbReference>
<evidence type="ECO:0000256" key="7">
    <source>
        <dbReference type="SAM" id="MobiDB-lite"/>
    </source>
</evidence>
<proteinExistence type="inferred from homology"/>
<gene>
    <name evidence="12" type="ORF">GCM10011611_29310</name>
</gene>
<feature type="domain" description="Multidrug resistance protein MdtA-like alpha-helical hairpin" evidence="8">
    <location>
        <begin position="92"/>
        <end position="161"/>
    </location>
</feature>
<feature type="domain" description="Multidrug resistance protein MdtA-like barrel-sandwich hybrid" evidence="9">
    <location>
        <begin position="51"/>
        <end position="194"/>
    </location>
</feature>
<dbReference type="Pfam" id="PF25944">
    <property type="entry name" value="Beta-barrel_RND"/>
    <property type="match status" value="1"/>
</dbReference>
<evidence type="ECO:0000313" key="12">
    <source>
        <dbReference type="EMBL" id="GGF21377.1"/>
    </source>
</evidence>
<dbReference type="Gene3D" id="2.40.30.170">
    <property type="match status" value="1"/>
</dbReference>
<reference evidence="12" key="2">
    <citation type="submission" date="2020-09" db="EMBL/GenBank/DDBJ databases">
        <authorList>
            <person name="Sun Q."/>
            <person name="Zhou Y."/>
        </authorList>
    </citation>
    <scope>NUCLEOTIDE SEQUENCE</scope>
    <source>
        <strain evidence="12">CGMCC 1.15725</strain>
    </source>
</reference>
<keyword evidence="3" id="KW-0813">Transport</keyword>
<keyword evidence="5" id="KW-0997">Cell inner membrane</keyword>
<evidence type="ECO:0000259" key="10">
    <source>
        <dbReference type="Pfam" id="PF25944"/>
    </source>
</evidence>
<evidence type="ECO:0000256" key="4">
    <source>
        <dbReference type="ARBA" id="ARBA00022475"/>
    </source>
</evidence>
<evidence type="ECO:0000313" key="13">
    <source>
        <dbReference type="Proteomes" id="UP000646365"/>
    </source>
</evidence>
<dbReference type="GO" id="GO:0030313">
    <property type="term" value="C:cell envelope"/>
    <property type="evidence" value="ECO:0007669"/>
    <property type="project" value="UniProtKB-SubCell"/>
</dbReference>
<name>A0A8J2YVE9_9PROT</name>
<protein>
    <submittedName>
        <fullName evidence="12">Multidrug transporter</fullName>
    </submittedName>
</protein>
<reference evidence="12" key="1">
    <citation type="journal article" date="2014" name="Int. J. Syst. Evol. Microbiol.">
        <title>Complete genome sequence of Corynebacterium casei LMG S-19264T (=DSM 44701T), isolated from a smear-ripened cheese.</title>
        <authorList>
            <consortium name="US DOE Joint Genome Institute (JGI-PGF)"/>
            <person name="Walter F."/>
            <person name="Albersmeier A."/>
            <person name="Kalinowski J."/>
            <person name="Ruckert C."/>
        </authorList>
    </citation>
    <scope>NUCLEOTIDE SEQUENCE</scope>
    <source>
        <strain evidence="12">CGMCC 1.15725</strain>
    </source>
</reference>
<evidence type="ECO:0000259" key="9">
    <source>
        <dbReference type="Pfam" id="PF25917"/>
    </source>
</evidence>
<feature type="compositionally biased region" description="Basic and acidic residues" evidence="7">
    <location>
        <begin position="386"/>
        <end position="396"/>
    </location>
</feature>
<evidence type="ECO:0000256" key="6">
    <source>
        <dbReference type="ARBA" id="ARBA00023136"/>
    </source>
</evidence>
<dbReference type="InterPro" id="IPR058627">
    <property type="entry name" value="MdtA-like_C"/>
</dbReference>
<evidence type="ECO:0000259" key="11">
    <source>
        <dbReference type="Pfam" id="PF25967"/>
    </source>
</evidence>
<dbReference type="Gene3D" id="2.40.50.100">
    <property type="match status" value="1"/>
</dbReference>
<dbReference type="InterPro" id="IPR006143">
    <property type="entry name" value="RND_pump_MFP"/>
</dbReference>
<dbReference type="NCBIfam" id="TIGR01730">
    <property type="entry name" value="RND_mfp"/>
    <property type="match status" value="1"/>
</dbReference>
<comment type="caution">
    <text evidence="12">The sequence shown here is derived from an EMBL/GenBank/DDBJ whole genome shotgun (WGS) entry which is preliminary data.</text>
</comment>
<keyword evidence="6" id="KW-0472">Membrane</keyword>
<dbReference type="InterPro" id="IPR058624">
    <property type="entry name" value="MdtA-like_HH"/>
</dbReference>
<keyword evidence="4" id="KW-1003">Cell membrane</keyword>
<feature type="domain" description="Multidrug resistance protein MdtA-like C-terminal permuted SH3" evidence="11">
    <location>
        <begin position="286"/>
        <end position="342"/>
    </location>
</feature>
<feature type="region of interest" description="Disordered" evidence="7">
    <location>
        <begin position="1"/>
        <end position="20"/>
    </location>
</feature>
<dbReference type="GO" id="GO:1990281">
    <property type="term" value="C:efflux pump complex"/>
    <property type="evidence" value="ECO:0007669"/>
    <property type="project" value="TreeGrafter"/>
</dbReference>
<comment type="subcellular location">
    <subcellularLocation>
        <location evidence="1">Cell membrane</location>
    </subcellularLocation>
</comment>
<comment type="similarity">
    <text evidence="2">Belongs to the membrane fusion protein (MFP) (TC 8.A.1) family.</text>
</comment>
<evidence type="ECO:0000256" key="2">
    <source>
        <dbReference type="ARBA" id="ARBA00009477"/>
    </source>
</evidence>
<organism evidence="12 13">
    <name type="scientific">Aliidongia dinghuensis</name>
    <dbReference type="NCBI Taxonomy" id="1867774"/>
    <lineage>
        <taxon>Bacteria</taxon>
        <taxon>Pseudomonadati</taxon>
        <taxon>Pseudomonadota</taxon>
        <taxon>Alphaproteobacteria</taxon>
        <taxon>Rhodospirillales</taxon>
        <taxon>Dongiaceae</taxon>
        <taxon>Aliidongia</taxon>
    </lineage>
</organism>
<dbReference type="InterPro" id="IPR058626">
    <property type="entry name" value="MdtA-like_b-barrel"/>
</dbReference>